<evidence type="ECO:0000313" key="2">
    <source>
        <dbReference type="Proteomes" id="UP000799755"/>
    </source>
</evidence>
<protein>
    <submittedName>
        <fullName evidence="1">Alpha/beta-hydrolase</fullName>
    </submittedName>
</protein>
<dbReference type="Proteomes" id="UP000799755">
    <property type="component" value="Unassembled WGS sequence"/>
</dbReference>
<dbReference type="EMBL" id="MU003521">
    <property type="protein sequence ID" value="KAF2467182.1"/>
    <property type="molecule type" value="Genomic_DNA"/>
</dbReference>
<proteinExistence type="predicted"/>
<evidence type="ECO:0000313" key="1">
    <source>
        <dbReference type="EMBL" id="KAF2467182.1"/>
    </source>
</evidence>
<organism evidence="1 2">
    <name type="scientific">Lindgomyces ingoldianus</name>
    <dbReference type="NCBI Taxonomy" id="673940"/>
    <lineage>
        <taxon>Eukaryota</taxon>
        <taxon>Fungi</taxon>
        <taxon>Dikarya</taxon>
        <taxon>Ascomycota</taxon>
        <taxon>Pezizomycotina</taxon>
        <taxon>Dothideomycetes</taxon>
        <taxon>Pleosporomycetidae</taxon>
        <taxon>Pleosporales</taxon>
        <taxon>Lindgomycetaceae</taxon>
        <taxon>Lindgomyces</taxon>
    </lineage>
</organism>
<name>A0ACB6QM31_9PLEO</name>
<reference evidence="1" key="1">
    <citation type="journal article" date="2020" name="Stud. Mycol.">
        <title>101 Dothideomycetes genomes: a test case for predicting lifestyles and emergence of pathogens.</title>
        <authorList>
            <person name="Haridas S."/>
            <person name="Albert R."/>
            <person name="Binder M."/>
            <person name="Bloem J."/>
            <person name="Labutti K."/>
            <person name="Salamov A."/>
            <person name="Andreopoulos B."/>
            <person name="Baker S."/>
            <person name="Barry K."/>
            <person name="Bills G."/>
            <person name="Bluhm B."/>
            <person name="Cannon C."/>
            <person name="Castanera R."/>
            <person name="Culley D."/>
            <person name="Daum C."/>
            <person name="Ezra D."/>
            <person name="Gonzalez J."/>
            <person name="Henrissat B."/>
            <person name="Kuo A."/>
            <person name="Liang C."/>
            <person name="Lipzen A."/>
            <person name="Lutzoni F."/>
            <person name="Magnuson J."/>
            <person name="Mondo S."/>
            <person name="Nolan M."/>
            <person name="Ohm R."/>
            <person name="Pangilinan J."/>
            <person name="Park H.-J."/>
            <person name="Ramirez L."/>
            <person name="Alfaro M."/>
            <person name="Sun H."/>
            <person name="Tritt A."/>
            <person name="Yoshinaga Y."/>
            <person name="Zwiers L.-H."/>
            <person name="Turgeon B."/>
            <person name="Goodwin S."/>
            <person name="Spatafora J."/>
            <person name="Crous P."/>
            <person name="Grigoriev I."/>
        </authorList>
    </citation>
    <scope>NUCLEOTIDE SEQUENCE</scope>
    <source>
        <strain evidence="1">ATCC 200398</strain>
    </source>
</reference>
<accession>A0ACB6QM31</accession>
<sequence length="253" mass="26766">MSSALTTFVFVPGAFCPGSYYHKVIAKLEALGYEAVALDLPSVGPKPESKPATGYEDASYVNSKVTELLNQGKNVVLGANSYGGFVVTEASKGLSKAEREAAGKPGALIHLVLMGSFLTPVGKTVKDMLTGHIPLDFESEVEYIDSGPAEIAGYAFFGSLPQEDQMIYGGQTKPHSAASFRDPLTHAGYEHIPTTVVIGELDRAYSPKVQHENVDAVIAKGVGQVKKVVLPVDHIPMLAHPDEIVSVLLGAAT</sequence>
<comment type="caution">
    <text evidence="1">The sequence shown here is derived from an EMBL/GenBank/DDBJ whole genome shotgun (WGS) entry which is preliminary data.</text>
</comment>
<gene>
    <name evidence="1" type="ORF">BDR25DRAFT_305630</name>
</gene>
<keyword evidence="2" id="KW-1185">Reference proteome</keyword>